<protein>
    <submittedName>
        <fullName evidence="1">Uncharacterized protein</fullName>
    </submittedName>
</protein>
<keyword evidence="2" id="KW-1185">Reference proteome</keyword>
<evidence type="ECO:0000313" key="2">
    <source>
        <dbReference type="Proteomes" id="UP000216478"/>
    </source>
</evidence>
<dbReference type="AlphaFoldDB" id="A0A256FRK0"/>
<comment type="caution">
    <text evidence="1">The sequence shown here is derived from an EMBL/GenBank/DDBJ whole genome shotgun (WGS) entry which is preliminary data.</text>
</comment>
<organism evidence="1 2">
    <name type="scientific">Brucella grignonensis</name>
    <dbReference type="NCBI Taxonomy" id="94627"/>
    <lineage>
        <taxon>Bacteria</taxon>
        <taxon>Pseudomonadati</taxon>
        <taxon>Pseudomonadota</taxon>
        <taxon>Alphaproteobacteria</taxon>
        <taxon>Hyphomicrobiales</taxon>
        <taxon>Brucellaceae</taxon>
        <taxon>Brucella/Ochrobactrum group</taxon>
        <taxon>Brucella</taxon>
    </lineage>
</organism>
<dbReference type="Proteomes" id="UP000216478">
    <property type="component" value="Unassembled WGS sequence"/>
</dbReference>
<dbReference type="EMBL" id="NNRL01000147">
    <property type="protein sequence ID" value="OYR17479.1"/>
    <property type="molecule type" value="Genomic_DNA"/>
</dbReference>
<accession>A0A256FRK0</accession>
<evidence type="ECO:0000313" key="1">
    <source>
        <dbReference type="EMBL" id="OYR17479.1"/>
    </source>
</evidence>
<name>A0A256FRK0_9HYPH</name>
<sequence>MVVTKMVFFSHPYDRFYDVWEAATAATALGHGVIDGARNN</sequence>
<reference evidence="1 2" key="1">
    <citation type="submission" date="2017-07" db="EMBL/GenBank/DDBJ databases">
        <title>Phylogenetic study on the rhizospheric bacterium Ochrobactrum sp. A44.</title>
        <authorList>
            <person name="Krzyzanowska D.M."/>
            <person name="Ossowicki A."/>
            <person name="Rajewska M."/>
            <person name="Maciag T."/>
            <person name="Kaczynski Z."/>
            <person name="Czerwicka M."/>
            <person name="Jafra S."/>
        </authorList>
    </citation>
    <scope>NUCLEOTIDE SEQUENCE [LARGE SCALE GENOMIC DNA]</scope>
    <source>
        <strain evidence="1 2">OgA9a</strain>
    </source>
</reference>
<proteinExistence type="predicted"/>
<gene>
    <name evidence="1" type="ORF">CEV33_3937</name>
</gene>